<dbReference type="HOGENOM" id="CLU_006320_3_2_1"/>
<evidence type="ECO:0000313" key="8">
    <source>
        <dbReference type="EMBL" id="KIO14979.1"/>
    </source>
</evidence>
<keyword evidence="3" id="KW-0813">Transport</keyword>
<reference evidence="8 9" key="1">
    <citation type="submission" date="2014-04" db="EMBL/GenBank/DDBJ databases">
        <authorList>
            <consortium name="DOE Joint Genome Institute"/>
            <person name="Kuo A."/>
            <person name="Kohler A."/>
            <person name="Costa M.D."/>
            <person name="Nagy L.G."/>
            <person name="Floudas D."/>
            <person name="Copeland A."/>
            <person name="Barry K.W."/>
            <person name="Cichocki N."/>
            <person name="Veneault-Fourrey C."/>
            <person name="LaButti K."/>
            <person name="Lindquist E.A."/>
            <person name="Lipzen A."/>
            <person name="Lundell T."/>
            <person name="Morin E."/>
            <person name="Murat C."/>
            <person name="Sun H."/>
            <person name="Tunlid A."/>
            <person name="Henrissat B."/>
            <person name="Grigoriev I.V."/>
            <person name="Hibbett D.S."/>
            <person name="Martin F."/>
            <person name="Nordberg H.P."/>
            <person name="Cantor M.N."/>
            <person name="Hua S.X."/>
        </authorList>
    </citation>
    <scope>NUCLEOTIDE SEQUENCE [LARGE SCALE GENOMIC DNA]</scope>
    <source>
        <strain evidence="8 9">Marx 270</strain>
    </source>
</reference>
<comment type="similarity">
    <text evidence="2">Belongs to the adaptor complexes large subunit family.</text>
</comment>
<keyword evidence="4" id="KW-0653">Protein transport</keyword>
<dbReference type="InParanoid" id="A0A0C3PZS2"/>
<dbReference type="GO" id="GO:0016192">
    <property type="term" value="P:vesicle-mediated transport"/>
    <property type="evidence" value="ECO:0007669"/>
    <property type="project" value="InterPro"/>
</dbReference>
<keyword evidence="9" id="KW-1185">Reference proteome</keyword>
<keyword evidence="5" id="KW-0472">Membrane</keyword>
<evidence type="ECO:0000259" key="7">
    <source>
        <dbReference type="Pfam" id="PF01602"/>
    </source>
</evidence>
<dbReference type="InterPro" id="IPR026739">
    <property type="entry name" value="AP_beta"/>
</dbReference>
<reference evidence="9" key="2">
    <citation type="submission" date="2015-01" db="EMBL/GenBank/DDBJ databases">
        <title>Evolutionary Origins and Diversification of the Mycorrhizal Mutualists.</title>
        <authorList>
            <consortium name="DOE Joint Genome Institute"/>
            <consortium name="Mycorrhizal Genomics Consortium"/>
            <person name="Kohler A."/>
            <person name="Kuo A."/>
            <person name="Nagy L.G."/>
            <person name="Floudas D."/>
            <person name="Copeland A."/>
            <person name="Barry K.W."/>
            <person name="Cichocki N."/>
            <person name="Veneault-Fourrey C."/>
            <person name="LaButti K."/>
            <person name="Lindquist E.A."/>
            <person name="Lipzen A."/>
            <person name="Lundell T."/>
            <person name="Morin E."/>
            <person name="Murat C."/>
            <person name="Riley R."/>
            <person name="Ohm R."/>
            <person name="Sun H."/>
            <person name="Tunlid A."/>
            <person name="Henrissat B."/>
            <person name="Grigoriev I.V."/>
            <person name="Hibbett D.S."/>
            <person name="Martin F."/>
        </authorList>
    </citation>
    <scope>NUCLEOTIDE SEQUENCE [LARGE SCALE GENOMIC DNA]</scope>
    <source>
        <strain evidence="9">Marx 270</strain>
    </source>
</reference>
<proteinExistence type="inferred from homology"/>
<evidence type="ECO:0000256" key="3">
    <source>
        <dbReference type="ARBA" id="ARBA00022448"/>
    </source>
</evidence>
<dbReference type="SUPFAM" id="SSF48371">
    <property type="entry name" value="ARM repeat"/>
    <property type="match status" value="1"/>
</dbReference>
<dbReference type="PANTHER" id="PTHR11134">
    <property type="entry name" value="ADAPTOR COMPLEX SUBUNIT BETA FAMILY MEMBER"/>
    <property type="match status" value="1"/>
</dbReference>
<dbReference type="Gene3D" id="1.25.10.10">
    <property type="entry name" value="Leucine-rich Repeat Variant"/>
    <property type="match status" value="1"/>
</dbReference>
<feature type="compositionally biased region" description="Basic and acidic residues" evidence="6">
    <location>
        <begin position="736"/>
        <end position="748"/>
    </location>
</feature>
<evidence type="ECO:0000256" key="4">
    <source>
        <dbReference type="ARBA" id="ARBA00022927"/>
    </source>
</evidence>
<organism evidence="8 9">
    <name type="scientific">Pisolithus tinctorius Marx 270</name>
    <dbReference type="NCBI Taxonomy" id="870435"/>
    <lineage>
        <taxon>Eukaryota</taxon>
        <taxon>Fungi</taxon>
        <taxon>Dikarya</taxon>
        <taxon>Basidiomycota</taxon>
        <taxon>Agaricomycotina</taxon>
        <taxon>Agaricomycetes</taxon>
        <taxon>Agaricomycetidae</taxon>
        <taxon>Boletales</taxon>
        <taxon>Sclerodermatineae</taxon>
        <taxon>Pisolithaceae</taxon>
        <taxon>Pisolithus</taxon>
    </lineage>
</organism>
<dbReference type="InterPro" id="IPR002553">
    <property type="entry name" value="Clathrin/coatomer_adapt-like_N"/>
</dbReference>
<evidence type="ECO:0000256" key="2">
    <source>
        <dbReference type="ARBA" id="ARBA00006613"/>
    </source>
</evidence>
<dbReference type="AlphaFoldDB" id="A0A0C3PZS2"/>
<dbReference type="FunCoup" id="A0A0C3PZS2">
    <property type="interactions" value="311"/>
</dbReference>
<protein>
    <recommendedName>
        <fullName evidence="7">Clathrin/coatomer adaptor adaptin-like N-terminal domain-containing protein</fullName>
    </recommendedName>
</protein>
<evidence type="ECO:0000256" key="1">
    <source>
        <dbReference type="ARBA" id="ARBA00004308"/>
    </source>
</evidence>
<feature type="compositionally biased region" description="Basic and acidic residues" evidence="6">
    <location>
        <begin position="765"/>
        <end position="775"/>
    </location>
</feature>
<gene>
    <name evidence="8" type="ORF">M404DRAFT_991718</name>
</gene>
<dbReference type="EMBL" id="KN831944">
    <property type="protein sequence ID" value="KIO14979.1"/>
    <property type="molecule type" value="Genomic_DNA"/>
</dbReference>
<sequence length="782" mass="86632">MMDSVNLAALTENAARLGMRIQETLHEHTRDLSIARGGASLFDMPDDKNIGRQLEFGSDRERLEAVKRLIALTSKGRNVSNYFPQVVKNVASQDLEIRKLVYIYLLRYAEHEPDLALLSINAFQKDLTDPSPLIRAMALRVLSGIKVPMIGHIVILAIKKCAADPSPHVRKAAALAIPKAHWLDPSQQPTLITVIQSLLQDHSPLSIGSAVIAFESVCPTRLDLLHQQYRRLCRMLVDVDEWGQVNLLNLLLRYARTMLPKPTIAGDAGSESEDLDKDLQLLQSSAEPLFHSRNPAVVLATIRVFYYIGSPSSLCKVVNPLLRIQLTSKETERVVLPYISAIVHEYPHFFSSHYARLLVCTNDPQQVKRDKIKILLNLCTTENHQALLREFIDYADDPDDLVVGDAIHAVGQCAQRVPTCARQCISALLAMIRSRNDTIISNAIVVLKLLVQNQLHENPSERESRSQDPLKIITQLAQRIDDIKHPRARACVLWLTGQYCPSGGGGTIIDGIADWAPDVLRKAAKSFIAEDSIVKTQTLTLAAKLFVLCPSDHRLELLCRYVFSLGKYDLSYEVRDRTRMLTSLLSGVLPSVNGPQPEISMGEGVVLRREQVKKVLFEGKAGTADNTSLTVGHNYLIGTLSLVIGKDMHADSFLPEWLEAGIDPALRENKEDTFTAPALRSIASVSSSHPAGTAGITPIVLTPTNSTPTNTARETWKDLDSFYASDSEQSEPESTSDEHKREGGKEEDDHSDSEEDDSDDDGEESGNKSGEEAERWNSSQES</sequence>
<evidence type="ECO:0000256" key="5">
    <source>
        <dbReference type="ARBA" id="ARBA00023136"/>
    </source>
</evidence>
<feature type="compositionally biased region" description="Acidic residues" evidence="6">
    <location>
        <begin position="749"/>
        <end position="764"/>
    </location>
</feature>
<dbReference type="Pfam" id="PF01602">
    <property type="entry name" value="Adaptin_N"/>
    <property type="match status" value="1"/>
</dbReference>
<name>A0A0C3PZS2_PISTI</name>
<dbReference type="GO" id="GO:0006886">
    <property type="term" value="P:intracellular protein transport"/>
    <property type="evidence" value="ECO:0007669"/>
    <property type="project" value="InterPro"/>
</dbReference>
<dbReference type="InterPro" id="IPR016024">
    <property type="entry name" value="ARM-type_fold"/>
</dbReference>
<dbReference type="Proteomes" id="UP000054217">
    <property type="component" value="Unassembled WGS sequence"/>
</dbReference>
<feature type="region of interest" description="Disordered" evidence="6">
    <location>
        <begin position="685"/>
        <end position="782"/>
    </location>
</feature>
<evidence type="ECO:0000256" key="6">
    <source>
        <dbReference type="SAM" id="MobiDB-lite"/>
    </source>
</evidence>
<accession>A0A0C3PZS2</accession>
<dbReference type="InterPro" id="IPR011989">
    <property type="entry name" value="ARM-like"/>
</dbReference>
<dbReference type="STRING" id="870435.A0A0C3PZS2"/>
<evidence type="ECO:0000313" key="9">
    <source>
        <dbReference type="Proteomes" id="UP000054217"/>
    </source>
</evidence>
<feature type="domain" description="Clathrin/coatomer adaptor adaptin-like N-terminal" evidence="7">
    <location>
        <begin position="54"/>
        <end position="586"/>
    </location>
</feature>
<dbReference type="GO" id="GO:0012505">
    <property type="term" value="C:endomembrane system"/>
    <property type="evidence" value="ECO:0007669"/>
    <property type="project" value="UniProtKB-SubCell"/>
</dbReference>
<dbReference type="GO" id="GO:0030117">
    <property type="term" value="C:membrane coat"/>
    <property type="evidence" value="ECO:0007669"/>
    <property type="project" value="InterPro"/>
</dbReference>
<feature type="compositionally biased region" description="Polar residues" evidence="6">
    <location>
        <begin position="702"/>
        <end position="713"/>
    </location>
</feature>
<comment type="subcellular location">
    <subcellularLocation>
        <location evidence="1">Endomembrane system</location>
    </subcellularLocation>
</comment>
<dbReference type="OrthoDB" id="10254310at2759"/>